<evidence type="ECO:0000256" key="4">
    <source>
        <dbReference type="ARBA" id="ARBA00074799"/>
    </source>
</evidence>
<dbReference type="GO" id="GO:0032259">
    <property type="term" value="P:methylation"/>
    <property type="evidence" value="ECO:0007669"/>
    <property type="project" value="UniProtKB-KW"/>
</dbReference>
<dbReference type="STRING" id="1298851.TST_0862"/>
<dbReference type="Gene3D" id="1.10.287.1080">
    <property type="entry name" value="MazG-like"/>
    <property type="match status" value="2"/>
</dbReference>
<dbReference type="GO" id="GO:0046076">
    <property type="term" value="P:dTTP catabolic process"/>
    <property type="evidence" value="ECO:0007669"/>
    <property type="project" value="TreeGrafter"/>
</dbReference>
<gene>
    <name evidence="6" type="primary">yabN</name>
    <name evidence="6" type="ORF">TST_0862</name>
</gene>
<dbReference type="InterPro" id="IPR004518">
    <property type="entry name" value="MazG-like_dom"/>
</dbReference>
<dbReference type="PATRIC" id="fig|1298851.3.peg.898"/>
<dbReference type="GO" id="GO:0046052">
    <property type="term" value="P:UTP catabolic process"/>
    <property type="evidence" value="ECO:0007669"/>
    <property type="project" value="TreeGrafter"/>
</dbReference>
<feature type="domain" description="NTP pyrophosphohydrolase MazG-like" evidence="5">
    <location>
        <begin position="161"/>
        <end position="220"/>
    </location>
</feature>
<sequence length="255" mass="30429">MEHPFDRLVKIMHELRQKCPWDRKQTRESLKPYLIEEAYEVLDAIEKGDVEKLKEELGDLLLQVVFHAEIAKERNEFDIYDVIEFLCNKLIYRHPHVFGDVKVMDAEEVLRNWEKLKKQEKNYESSVLDGVPDQLPALIQAYRLQEKASKVGFDWENREDVEKKVEEEWQELLEAIRERDKKAIEEELGDVLFAIANLSRFLGVDPESALRGCNRRFKQRFQYIEKKLSQEGKSPEDVDLEYMDQLWEEAKEKLR</sequence>
<dbReference type="Pfam" id="PF03819">
    <property type="entry name" value="MazG"/>
    <property type="match status" value="2"/>
</dbReference>
<dbReference type="InterPro" id="IPR048015">
    <property type="entry name" value="NTP-PPase_MazG-like_N"/>
</dbReference>
<dbReference type="RefSeq" id="WP_068549659.1">
    <property type="nucleotide sequence ID" value="NZ_AP013035.1"/>
</dbReference>
<dbReference type="EMBL" id="AP013035">
    <property type="protein sequence ID" value="BAT71662.1"/>
    <property type="molecule type" value="Genomic_DNA"/>
</dbReference>
<keyword evidence="6" id="KW-0489">Methyltransferase</keyword>
<dbReference type="GO" id="GO:0046047">
    <property type="term" value="P:TTP catabolic process"/>
    <property type="evidence" value="ECO:0007669"/>
    <property type="project" value="TreeGrafter"/>
</dbReference>
<dbReference type="GO" id="GO:0047693">
    <property type="term" value="F:ATP diphosphatase activity"/>
    <property type="evidence" value="ECO:0007669"/>
    <property type="project" value="UniProtKB-EC"/>
</dbReference>
<evidence type="ECO:0000256" key="3">
    <source>
        <dbReference type="ARBA" id="ARBA00066372"/>
    </source>
</evidence>
<feature type="domain" description="NTP pyrophosphohydrolase MazG-like" evidence="5">
    <location>
        <begin position="25"/>
        <end position="98"/>
    </location>
</feature>
<dbReference type="NCBIfam" id="TIGR00444">
    <property type="entry name" value="mazG"/>
    <property type="match status" value="1"/>
</dbReference>
<dbReference type="Proteomes" id="UP000063234">
    <property type="component" value="Chromosome"/>
</dbReference>
<dbReference type="GO" id="GO:0006203">
    <property type="term" value="P:dGTP catabolic process"/>
    <property type="evidence" value="ECO:0007669"/>
    <property type="project" value="TreeGrafter"/>
</dbReference>
<name>A0A0S3QTL0_THET7</name>
<evidence type="ECO:0000313" key="7">
    <source>
        <dbReference type="Proteomes" id="UP000063234"/>
    </source>
</evidence>
<dbReference type="InterPro" id="IPR011551">
    <property type="entry name" value="NTP_PyrPHydrolase_MazG"/>
</dbReference>
<dbReference type="InterPro" id="IPR048011">
    <property type="entry name" value="NTP-PPase_MazG-like_C"/>
</dbReference>
<dbReference type="CDD" id="cd11529">
    <property type="entry name" value="NTP-PPase_MazG_Cterm"/>
    <property type="match status" value="1"/>
</dbReference>
<dbReference type="GO" id="GO:0046061">
    <property type="term" value="P:dATP catabolic process"/>
    <property type="evidence" value="ECO:0007669"/>
    <property type="project" value="TreeGrafter"/>
</dbReference>
<dbReference type="PANTHER" id="PTHR30522:SF0">
    <property type="entry name" value="NUCLEOSIDE TRIPHOSPHATE PYROPHOSPHOHYDROLASE"/>
    <property type="match status" value="1"/>
</dbReference>
<dbReference type="PANTHER" id="PTHR30522">
    <property type="entry name" value="NUCLEOSIDE TRIPHOSPHATE PYROPHOSPHOHYDROLASE"/>
    <property type="match status" value="1"/>
</dbReference>
<dbReference type="KEGG" id="ttk:TST_0862"/>
<evidence type="ECO:0000256" key="1">
    <source>
        <dbReference type="ARBA" id="ARBA00052141"/>
    </source>
</evidence>
<keyword evidence="7" id="KW-1185">Reference proteome</keyword>
<evidence type="ECO:0000256" key="2">
    <source>
        <dbReference type="ARBA" id="ARBA00061115"/>
    </source>
</evidence>
<evidence type="ECO:0000313" key="6">
    <source>
        <dbReference type="EMBL" id="BAT71662.1"/>
    </source>
</evidence>
<dbReference type="EC" id="3.6.1.8" evidence="3"/>
<dbReference type="CDD" id="cd11528">
    <property type="entry name" value="NTP-PPase_MazG_Nterm"/>
    <property type="match status" value="1"/>
</dbReference>
<organism evidence="6 7">
    <name type="scientific">Thermosulfidibacter takaii (strain DSM 17441 / JCM 13301 / NBRC 103674 / ABI70S6)</name>
    <dbReference type="NCBI Taxonomy" id="1298851"/>
    <lineage>
        <taxon>Bacteria</taxon>
        <taxon>Pseudomonadati</taxon>
        <taxon>Thermosulfidibacterota</taxon>
        <taxon>Thermosulfidibacteria</taxon>
        <taxon>Thermosulfidibacterales</taxon>
        <taxon>Thermosulfidibacteraceae</taxon>
    </lineage>
</organism>
<dbReference type="FunFam" id="1.10.287.1080:FF:000003">
    <property type="entry name" value="Nucleoside triphosphate pyrophosphohydrolase"/>
    <property type="match status" value="1"/>
</dbReference>
<comment type="catalytic activity">
    <reaction evidence="1">
        <text>ATP + H2O = AMP + diphosphate + H(+)</text>
        <dbReference type="Rhea" id="RHEA:14245"/>
        <dbReference type="ChEBI" id="CHEBI:15377"/>
        <dbReference type="ChEBI" id="CHEBI:15378"/>
        <dbReference type="ChEBI" id="CHEBI:30616"/>
        <dbReference type="ChEBI" id="CHEBI:33019"/>
        <dbReference type="ChEBI" id="CHEBI:456215"/>
        <dbReference type="EC" id="3.6.1.8"/>
    </reaction>
</comment>
<reference evidence="7" key="1">
    <citation type="journal article" date="2018" name="Science">
        <title>A primordial and reversible TCA cycle in a facultatively chemolithoautotrophic thermophile.</title>
        <authorList>
            <person name="Nunoura T."/>
            <person name="Chikaraishi Y."/>
            <person name="Izaki R."/>
            <person name="Suwa T."/>
            <person name="Sato T."/>
            <person name="Harada T."/>
            <person name="Mori K."/>
            <person name="Kato Y."/>
            <person name="Miyazaki M."/>
            <person name="Shimamura S."/>
            <person name="Yanagawa K."/>
            <person name="Shuto A."/>
            <person name="Ohkouchi N."/>
            <person name="Fujita N."/>
            <person name="Takaki Y."/>
            <person name="Atomi H."/>
            <person name="Takai K."/>
        </authorList>
    </citation>
    <scope>NUCLEOTIDE SEQUENCE [LARGE SCALE GENOMIC DNA]</scope>
    <source>
        <strain evidence="7">DSM 17441 / JCM 13301 / NBRC 103674 / ABI70S6</strain>
    </source>
</reference>
<evidence type="ECO:0000259" key="5">
    <source>
        <dbReference type="Pfam" id="PF03819"/>
    </source>
</evidence>
<protein>
    <recommendedName>
        <fullName evidence="4">Nucleoside triphosphate pyrophosphohydrolase</fullName>
        <ecNumber evidence="3">3.6.1.8</ecNumber>
    </recommendedName>
</protein>
<keyword evidence="6" id="KW-0808">Transferase</keyword>
<dbReference type="SUPFAM" id="SSF101386">
    <property type="entry name" value="all-alpha NTP pyrophosphatases"/>
    <property type="match status" value="2"/>
</dbReference>
<dbReference type="GO" id="GO:0006950">
    <property type="term" value="P:response to stress"/>
    <property type="evidence" value="ECO:0007669"/>
    <property type="project" value="UniProtKB-ARBA"/>
</dbReference>
<dbReference type="GO" id="GO:0046081">
    <property type="term" value="P:dUTP catabolic process"/>
    <property type="evidence" value="ECO:0007669"/>
    <property type="project" value="TreeGrafter"/>
</dbReference>
<dbReference type="GO" id="GO:0008168">
    <property type="term" value="F:methyltransferase activity"/>
    <property type="evidence" value="ECO:0007669"/>
    <property type="project" value="UniProtKB-KW"/>
</dbReference>
<comment type="similarity">
    <text evidence="2">Belongs to the nucleoside triphosphate pyrophosphohydrolase family.</text>
</comment>
<dbReference type="OrthoDB" id="9808939at2"/>
<dbReference type="AlphaFoldDB" id="A0A0S3QTL0"/>
<dbReference type="NCBIfam" id="NF007113">
    <property type="entry name" value="PRK09562.1"/>
    <property type="match status" value="1"/>
</dbReference>
<proteinExistence type="inferred from homology"/>
<dbReference type="FunFam" id="1.10.287.1080:FF:000001">
    <property type="entry name" value="Nucleoside triphosphate pyrophosphohydrolase"/>
    <property type="match status" value="1"/>
</dbReference>
<accession>A0A0S3QTL0</accession>